<protein>
    <submittedName>
        <fullName evidence="1">Uncharacterized protein</fullName>
    </submittedName>
</protein>
<dbReference type="SUPFAM" id="SSF47413">
    <property type="entry name" value="lambda repressor-like DNA-binding domains"/>
    <property type="match status" value="1"/>
</dbReference>
<dbReference type="RefSeq" id="WP_013483424.1">
    <property type="nucleotide sequence ID" value="NC_014824.1"/>
</dbReference>
<dbReference type="AlphaFoldDB" id="E6UJM8"/>
<name>E6UJM8_RUMA7</name>
<accession>E6UJM8</accession>
<dbReference type="InterPro" id="IPR010982">
    <property type="entry name" value="Lambda_DNA-bd_dom_sf"/>
</dbReference>
<dbReference type="eggNOG" id="COG2110">
    <property type="taxonomic scope" value="Bacteria"/>
</dbReference>
<dbReference type="HOGENOM" id="CLU_874016_0_0_9"/>
<reference evidence="2" key="1">
    <citation type="journal article" date="2011" name="J. Bacteriol.">
        <title>Complete genome of the cellulolytic ruminal bacterium Ruminococcus albus 7.</title>
        <authorList>
            <person name="Suen G."/>
            <person name="Stevenson D.M."/>
            <person name="Bruce D.C."/>
            <person name="Chertkov O."/>
            <person name="Copeland A."/>
            <person name="Cheng J.F."/>
            <person name="Detter C."/>
            <person name="Detter J.C."/>
            <person name="Goodwin L.A."/>
            <person name="Han C.S."/>
            <person name="Hauser L.J."/>
            <person name="Ivanova N.N."/>
            <person name="Kyrpides N.C."/>
            <person name="Land M.L."/>
            <person name="Lapidus A."/>
            <person name="Lucas S."/>
            <person name="Ovchinnikova G."/>
            <person name="Pitluck S."/>
            <person name="Tapia R."/>
            <person name="Woyke T."/>
            <person name="Boyum J."/>
            <person name="Mead D."/>
            <person name="Weimer P.J."/>
        </authorList>
    </citation>
    <scope>NUCLEOTIDE SEQUENCE [LARGE SCALE GENOMIC DNA]</scope>
    <source>
        <strain evidence="2">ATCC 27210 / DSM 20455 / JCM 14654 / NCDO 2250 / 7</strain>
        <plasmid evidence="2">pRUMAL01</plasmid>
    </source>
</reference>
<dbReference type="KEGG" id="ral:Rumal_3421"/>
<gene>
    <name evidence="1" type="ordered locus">Rumal_3421</name>
</gene>
<evidence type="ECO:0000313" key="2">
    <source>
        <dbReference type="Proteomes" id="UP000006919"/>
    </source>
</evidence>
<evidence type="ECO:0000313" key="1">
    <source>
        <dbReference type="EMBL" id="ADU23874.1"/>
    </source>
</evidence>
<dbReference type="OrthoDB" id="3233490at2"/>
<proteinExistence type="predicted"/>
<dbReference type="GO" id="GO:0003677">
    <property type="term" value="F:DNA binding"/>
    <property type="evidence" value="ECO:0007669"/>
    <property type="project" value="InterPro"/>
</dbReference>
<geneLocation type="plasmid" evidence="1 2">
    <name>pRUMAL01</name>
</geneLocation>
<keyword evidence="1" id="KW-0614">Plasmid</keyword>
<dbReference type="Proteomes" id="UP000006919">
    <property type="component" value="Plasmid pRUMAL01"/>
</dbReference>
<sequence length="318" mass="37171">MSIKQEFMKTLLLPKYPDSIESGIISKLRYLNLTFYSSISDISDILDDIENSNNQLTYSDDIREFRKFYHLSCEIESYAIKVCGLYYSRWILYAASLDEIYINIEQNRTVFEEKFKEWKEILDKNISLLSFWGDGCKILIEILTNHYTNIADVIRDYLYYINDAINNKLIEGPSHSSRKDFLIRPNPLYLSEADRNELYELSHAIPFKTLLLQFIDESGMTDANVYKAAGISKQVFSYIRNNKLRSLKKEKIVSICIVLKLDMEKTQRLLASCGYGLSEYIPFDRIIIFCISKGCYDVDEINELLYEFNQPTICGIKE</sequence>
<dbReference type="EMBL" id="CP002404">
    <property type="protein sequence ID" value="ADU23874.1"/>
    <property type="molecule type" value="Genomic_DNA"/>
</dbReference>
<organism evidence="1 2">
    <name type="scientific">Ruminococcus albus (strain ATCC 27210 / DSM 20455 / JCM 14654 / NCDO 2250 / 7)</name>
    <dbReference type="NCBI Taxonomy" id="697329"/>
    <lineage>
        <taxon>Bacteria</taxon>
        <taxon>Bacillati</taxon>
        <taxon>Bacillota</taxon>
        <taxon>Clostridia</taxon>
        <taxon>Eubacteriales</taxon>
        <taxon>Oscillospiraceae</taxon>
        <taxon>Ruminococcus</taxon>
    </lineage>
</organism>